<dbReference type="InterPro" id="IPR051090">
    <property type="entry name" value="Inositol_monoP_superfamily"/>
</dbReference>
<dbReference type="EC" id="3.1.3.7" evidence="3"/>
<dbReference type="CDD" id="cd01517">
    <property type="entry name" value="PAP_phosphatase"/>
    <property type="match status" value="1"/>
</dbReference>
<evidence type="ECO:0000256" key="2">
    <source>
        <dbReference type="ARBA" id="ARBA00009759"/>
    </source>
</evidence>
<dbReference type="NCBIfam" id="TIGR01330">
    <property type="entry name" value="bisphos_HAL2"/>
    <property type="match status" value="1"/>
</dbReference>
<dbReference type="FunCoup" id="A0A059B9V0">
    <property type="interactions" value="99"/>
</dbReference>
<evidence type="ECO:0000256" key="7">
    <source>
        <dbReference type="ARBA" id="ARBA00044479"/>
    </source>
</evidence>
<dbReference type="InParanoid" id="A0A059B9V0"/>
<dbReference type="Gene3D" id="3.40.190.80">
    <property type="match status" value="1"/>
</dbReference>
<dbReference type="Gramene" id="KCW62977">
    <property type="protein sequence ID" value="KCW62977"/>
    <property type="gene ID" value="EUGRSUZ_G00577"/>
</dbReference>
<dbReference type="eggNOG" id="KOG1528">
    <property type="taxonomic scope" value="Eukaryota"/>
</dbReference>
<dbReference type="InterPro" id="IPR020550">
    <property type="entry name" value="Inositol_monophosphatase_CS"/>
</dbReference>
<keyword evidence="4 9" id="KW-0479">Metal-binding</keyword>
<evidence type="ECO:0000256" key="3">
    <source>
        <dbReference type="ARBA" id="ARBA00012633"/>
    </source>
</evidence>
<feature type="binding site" evidence="9">
    <location>
        <position position="239"/>
    </location>
    <ligand>
        <name>Mg(2+)</name>
        <dbReference type="ChEBI" id="CHEBI:18420"/>
        <label>1</label>
        <note>catalytic</note>
    </ligand>
</feature>
<dbReference type="OrthoDB" id="411145at2759"/>
<feature type="binding site" evidence="9">
    <location>
        <position position="410"/>
    </location>
    <ligand>
        <name>Mg(2+)</name>
        <dbReference type="ChEBI" id="CHEBI:18420"/>
        <label>1</label>
        <note>catalytic</note>
    </ligand>
</feature>
<dbReference type="PANTHER" id="PTHR43200">
    <property type="entry name" value="PHOSPHATASE"/>
    <property type="match status" value="1"/>
</dbReference>
<dbReference type="GO" id="GO:0008441">
    <property type="term" value="F:3'(2'),5'-bisphosphate nucleotidase activity"/>
    <property type="evidence" value="ECO:0000318"/>
    <property type="project" value="GO_Central"/>
</dbReference>
<dbReference type="PANTHER" id="PTHR43200:SF17">
    <property type="entry name" value="3'(2'),5'-BISPHOSPHATE NUCLEOTIDASE"/>
    <property type="match status" value="1"/>
</dbReference>
<dbReference type="FunFam" id="3.40.190.80:FF:000003">
    <property type="entry name" value="PAP-specific phosphatase HAL2-like"/>
    <property type="match status" value="1"/>
</dbReference>
<feature type="compositionally biased region" description="Polar residues" evidence="10">
    <location>
        <begin position="59"/>
        <end position="68"/>
    </location>
</feature>
<comment type="catalytic activity">
    <reaction evidence="8">
        <text>3'-phosphoadenylyl sulfate + H2O = adenosine 5'-phosphosulfate + phosphate</text>
        <dbReference type="Rhea" id="RHEA:77639"/>
        <dbReference type="ChEBI" id="CHEBI:15377"/>
        <dbReference type="ChEBI" id="CHEBI:43474"/>
        <dbReference type="ChEBI" id="CHEBI:58243"/>
        <dbReference type="ChEBI" id="CHEBI:58339"/>
        <dbReference type="EC" id="3.1.3.7"/>
    </reaction>
    <physiologicalReaction direction="left-to-right" evidence="8">
        <dbReference type="Rhea" id="RHEA:77640"/>
    </physiologicalReaction>
</comment>
<evidence type="ECO:0000256" key="8">
    <source>
        <dbReference type="ARBA" id="ARBA00044484"/>
    </source>
</evidence>
<evidence type="ECO:0000256" key="5">
    <source>
        <dbReference type="ARBA" id="ARBA00022801"/>
    </source>
</evidence>
<dbReference type="EMBL" id="KK198759">
    <property type="protein sequence ID" value="KCW62977.1"/>
    <property type="molecule type" value="Genomic_DNA"/>
</dbReference>
<dbReference type="FunFam" id="3.30.540.10:FF:000020">
    <property type="entry name" value="PAP-specific phosphatase HAL2-like"/>
    <property type="match status" value="1"/>
</dbReference>
<comment type="cofactor">
    <cofactor evidence="1 9">
        <name>Mg(2+)</name>
        <dbReference type="ChEBI" id="CHEBI:18420"/>
    </cofactor>
</comment>
<dbReference type="SUPFAM" id="SSF56655">
    <property type="entry name" value="Carbohydrate phosphatase"/>
    <property type="match status" value="1"/>
</dbReference>
<evidence type="ECO:0000256" key="4">
    <source>
        <dbReference type="ARBA" id="ARBA00022723"/>
    </source>
</evidence>
<dbReference type="GO" id="GO:0000103">
    <property type="term" value="P:sulfate assimilation"/>
    <property type="evidence" value="ECO:0000318"/>
    <property type="project" value="GO_Central"/>
</dbReference>
<dbReference type="GO" id="GO:0046854">
    <property type="term" value="P:phosphatidylinositol phosphate biosynthetic process"/>
    <property type="evidence" value="ECO:0007669"/>
    <property type="project" value="InterPro"/>
</dbReference>
<organism evidence="11">
    <name type="scientific">Eucalyptus grandis</name>
    <name type="common">Flooded gum</name>
    <dbReference type="NCBI Taxonomy" id="71139"/>
    <lineage>
        <taxon>Eukaryota</taxon>
        <taxon>Viridiplantae</taxon>
        <taxon>Streptophyta</taxon>
        <taxon>Embryophyta</taxon>
        <taxon>Tracheophyta</taxon>
        <taxon>Spermatophyta</taxon>
        <taxon>Magnoliopsida</taxon>
        <taxon>eudicotyledons</taxon>
        <taxon>Gunneridae</taxon>
        <taxon>Pentapetalae</taxon>
        <taxon>rosids</taxon>
        <taxon>malvids</taxon>
        <taxon>Myrtales</taxon>
        <taxon>Myrtaceae</taxon>
        <taxon>Myrtoideae</taxon>
        <taxon>Eucalypteae</taxon>
        <taxon>Eucalyptus</taxon>
    </lineage>
</organism>
<dbReference type="InterPro" id="IPR000760">
    <property type="entry name" value="Inositol_monophosphatase-like"/>
</dbReference>
<accession>A0A059B9V0</accession>
<keyword evidence="6 9" id="KW-0460">Magnesium</keyword>
<dbReference type="Gene3D" id="3.30.540.10">
    <property type="entry name" value="Fructose-1,6-Bisphosphatase, subunit A, domain 1"/>
    <property type="match status" value="1"/>
</dbReference>
<dbReference type="KEGG" id="egr:104452704"/>
<dbReference type="InterPro" id="IPR006239">
    <property type="entry name" value="DPNP"/>
</dbReference>
<comment type="similarity">
    <text evidence="2">Belongs to the inositol monophosphatase superfamily.</text>
</comment>
<proteinExistence type="inferred from homology"/>
<evidence type="ECO:0000256" key="10">
    <source>
        <dbReference type="SAM" id="MobiDB-lite"/>
    </source>
</evidence>
<feature type="binding site" evidence="9">
    <location>
        <position position="236"/>
    </location>
    <ligand>
        <name>Mg(2+)</name>
        <dbReference type="ChEBI" id="CHEBI:18420"/>
        <label>1</label>
        <note>catalytic</note>
    </ligand>
</feature>
<feature type="region of interest" description="Disordered" evidence="10">
    <location>
        <begin position="59"/>
        <end position="83"/>
    </location>
</feature>
<evidence type="ECO:0000256" key="6">
    <source>
        <dbReference type="ARBA" id="ARBA00022842"/>
    </source>
</evidence>
<reference evidence="11" key="1">
    <citation type="submission" date="2013-07" db="EMBL/GenBank/DDBJ databases">
        <title>The genome of Eucalyptus grandis.</title>
        <authorList>
            <person name="Schmutz J."/>
            <person name="Hayes R."/>
            <person name="Myburg A."/>
            <person name="Tuskan G."/>
            <person name="Grattapaglia D."/>
            <person name="Rokhsar D.S."/>
        </authorList>
    </citation>
    <scope>NUCLEOTIDE SEQUENCE</scope>
    <source>
        <tissue evidence="11">Leaf extractions</tissue>
    </source>
</reference>
<dbReference type="AlphaFoldDB" id="A0A059B9V0"/>
<dbReference type="OMA" id="AGCHGMV"/>
<dbReference type="PRINTS" id="PR00377">
    <property type="entry name" value="IMPHPHTASES"/>
</dbReference>
<dbReference type="PROSITE" id="PS00629">
    <property type="entry name" value="IMP_1"/>
    <property type="match status" value="1"/>
</dbReference>
<protein>
    <recommendedName>
        <fullName evidence="3">3'(2'),5'-bisphosphate nucleotidase</fullName>
        <ecNumber evidence="3">3.1.3.7</ecNumber>
    </recommendedName>
</protein>
<dbReference type="PROSITE" id="PS00630">
    <property type="entry name" value="IMP_2"/>
    <property type="match status" value="1"/>
</dbReference>
<name>A0A059B9V0_EUCGR</name>
<evidence type="ECO:0000256" key="1">
    <source>
        <dbReference type="ARBA" id="ARBA00001946"/>
    </source>
</evidence>
<dbReference type="InterPro" id="IPR020583">
    <property type="entry name" value="Inositol_monoP_metal-BS"/>
</dbReference>
<dbReference type="GO" id="GO:0046872">
    <property type="term" value="F:metal ion binding"/>
    <property type="evidence" value="ECO:0007669"/>
    <property type="project" value="UniProtKB-KW"/>
</dbReference>
<comment type="catalytic activity">
    <reaction evidence="7">
        <text>adenosine 3',5'-bisphosphate + H2O = AMP + phosphate</text>
        <dbReference type="Rhea" id="RHEA:10040"/>
        <dbReference type="ChEBI" id="CHEBI:15377"/>
        <dbReference type="ChEBI" id="CHEBI:43474"/>
        <dbReference type="ChEBI" id="CHEBI:58343"/>
        <dbReference type="ChEBI" id="CHEBI:456215"/>
        <dbReference type="EC" id="3.1.3.7"/>
    </reaction>
    <physiologicalReaction direction="left-to-right" evidence="7">
        <dbReference type="Rhea" id="RHEA:10041"/>
    </physiologicalReaction>
</comment>
<feature type="binding site" evidence="9">
    <location>
        <position position="169"/>
    </location>
    <ligand>
        <name>Mg(2+)</name>
        <dbReference type="ChEBI" id="CHEBI:18420"/>
        <label>1</label>
        <note>catalytic</note>
    </ligand>
</feature>
<dbReference type="STRING" id="71139.A0A059B9V0"/>
<sequence length="473" mass="51477">MPISCPRIGGNLPQVVLRQGRCVQFSSNHVAGFISFFSQSHSPSVYSPKNRSRVLKIASPSNFSTSPSHPLMEDPERLSLSSEAGGERYSRELDVAVRAVQIACWICQKVQDTLVFKTNDGNSSGSNDKQVHSKDDNSPVTIADWSVQATISLLLSESFGTSNVSIVAEEDVHALSKADGAGLLKAVVETVNEALSEAPRFGLMSPQGNLGPKEVLEAIGRCNSAGRLNRKFWALDPVDGTLGFVRGDQYAVALSLIEDGKVVLGVLGCPNYPMKKEWLNYHHRYHRIITKLTPPASESWDRGCILYAREGSGEAWMQPLLHKNKSLEWPNAAVPIRVSSIDNPALATFCEPVEKANSSHSFTAGLAHSVGLRKQPLRVYSMVKYAAIARGDAEIFMKFARAGYKEKIWDHAAGVVIVQEAGGVVTDARGRPLDFSKGIYLEGLDRGIIACSGAKLHERIMKAVDASWNSSCL</sequence>
<evidence type="ECO:0000313" key="11">
    <source>
        <dbReference type="EMBL" id="KCW62977.1"/>
    </source>
</evidence>
<gene>
    <name evidence="11" type="ORF">EUGRSUZ_G00577</name>
</gene>
<keyword evidence="5" id="KW-0378">Hydrolase</keyword>
<dbReference type="Pfam" id="PF00459">
    <property type="entry name" value="Inositol_P"/>
    <property type="match status" value="1"/>
</dbReference>
<evidence type="ECO:0000256" key="9">
    <source>
        <dbReference type="PIRSR" id="PIRSR600760-2"/>
    </source>
</evidence>